<evidence type="ECO:0000313" key="3">
    <source>
        <dbReference type="Proteomes" id="UP001271007"/>
    </source>
</evidence>
<feature type="region of interest" description="Disordered" evidence="1">
    <location>
        <begin position="216"/>
        <end position="235"/>
    </location>
</feature>
<protein>
    <submittedName>
        <fullName evidence="2">Uncharacterized protein</fullName>
    </submittedName>
</protein>
<evidence type="ECO:0000256" key="1">
    <source>
        <dbReference type="SAM" id="MobiDB-lite"/>
    </source>
</evidence>
<organism evidence="2 3">
    <name type="scientific">Extremus antarcticus</name>
    <dbReference type="NCBI Taxonomy" id="702011"/>
    <lineage>
        <taxon>Eukaryota</taxon>
        <taxon>Fungi</taxon>
        <taxon>Dikarya</taxon>
        <taxon>Ascomycota</taxon>
        <taxon>Pezizomycotina</taxon>
        <taxon>Dothideomycetes</taxon>
        <taxon>Dothideomycetidae</taxon>
        <taxon>Mycosphaerellales</taxon>
        <taxon>Extremaceae</taxon>
        <taxon>Extremus</taxon>
    </lineage>
</organism>
<keyword evidence="3" id="KW-1185">Reference proteome</keyword>
<dbReference type="Proteomes" id="UP001271007">
    <property type="component" value="Unassembled WGS sequence"/>
</dbReference>
<dbReference type="AlphaFoldDB" id="A0AAJ0DD95"/>
<name>A0AAJ0DD95_9PEZI</name>
<proteinExistence type="predicted"/>
<evidence type="ECO:0000313" key="2">
    <source>
        <dbReference type="EMBL" id="KAK3047660.1"/>
    </source>
</evidence>
<sequence>MFATSLRRRSSFAPGIQGLQSSLGLRENNLATHDLEIPINTSPNPRNGNTTPSRRLRVLLLAPSAVSEAKLAETFERVSHFASLTGGEDVAIVFLLHPPQTSNFVSAKHLANGTEDPSTKTEGVYAYSKLQAEMIHRSDIPYVTTLPLSSLEELPALLKRHIAHLSRPPLQQKPAATSFELLQLCTANPPMAQQTAFILSDLFTDLRDLATTCTTVNSAPDSSSPSERAGLSQMSGAFDSSNGLSSQFFEANATSKLKRLRDLVGDQECCDIVDFWKEEWLLE</sequence>
<accession>A0AAJ0DD95</accession>
<reference evidence="2" key="1">
    <citation type="submission" date="2023-04" db="EMBL/GenBank/DDBJ databases">
        <title>Black Yeasts Isolated from many extreme environments.</title>
        <authorList>
            <person name="Coleine C."/>
            <person name="Stajich J.E."/>
            <person name="Selbmann L."/>
        </authorList>
    </citation>
    <scope>NUCLEOTIDE SEQUENCE</scope>
    <source>
        <strain evidence="2">CCFEE 5312</strain>
    </source>
</reference>
<comment type="caution">
    <text evidence="2">The sequence shown here is derived from an EMBL/GenBank/DDBJ whole genome shotgun (WGS) entry which is preliminary data.</text>
</comment>
<dbReference type="EMBL" id="JAWDJX010000058">
    <property type="protein sequence ID" value="KAK3047660.1"/>
    <property type="molecule type" value="Genomic_DNA"/>
</dbReference>
<gene>
    <name evidence="2" type="ORF">LTR09_010918</name>
</gene>